<dbReference type="STRING" id="1260251.SPISAL_00665"/>
<comment type="caution">
    <text evidence="1">The sequence shown here is derived from an EMBL/GenBank/DDBJ whole genome shotgun (WGS) entry which is preliminary data.</text>
</comment>
<protein>
    <recommendedName>
        <fullName evidence="3">Glycosyltransferase family 4 protein</fullName>
    </recommendedName>
</protein>
<reference evidence="1 2" key="1">
    <citation type="submission" date="2019-06" db="EMBL/GenBank/DDBJ databases">
        <title>Metagenome assembled Genome of Spiribacter salinus SL48-SHIP from the microbial mat of Salt Lake 48 (Novosibirsk region, Russia).</title>
        <authorList>
            <person name="Shipova A."/>
            <person name="Rozanov A.S."/>
            <person name="Bryanskaya A.V."/>
            <person name="Peltek S.E."/>
        </authorList>
    </citation>
    <scope>NUCLEOTIDE SEQUENCE [LARGE SCALE GENOMIC DNA]</scope>
    <source>
        <strain evidence="1">SL48-SHIP-2</strain>
    </source>
</reference>
<organism evidence="1 2">
    <name type="scientific">Spiribacter salinus</name>
    <dbReference type="NCBI Taxonomy" id="1335746"/>
    <lineage>
        <taxon>Bacteria</taxon>
        <taxon>Pseudomonadati</taxon>
        <taxon>Pseudomonadota</taxon>
        <taxon>Gammaproteobacteria</taxon>
        <taxon>Chromatiales</taxon>
        <taxon>Ectothiorhodospiraceae</taxon>
        <taxon>Spiribacter</taxon>
    </lineage>
</organism>
<dbReference type="AlphaFoldDB" id="A0A540VQS6"/>
<accession>A0A540VQS6</accession>
<dbReference type="Proteomes" id="UP000315400">
    <property type="component" value="Unassembled WGS sequence"/>
</dbReference>
<gene>
    <name evidence="1" type="ORF">FKY71_10235</name>
</gene>
<dbReference type="EMBL" id="VIFK01000090">
    <property type="protein sequence ID" value="TQE99127.1"/>
    <property type="molecule type" value="Genomic_DNA"/>
</dbReference>
<sequence length="404" mass="46142">MSPSSDEQRDIHMVVVELHYHSDVIQNLLTILSHARFRVTLLTVPEVLDRVYLPPAVQAKVTTRCKHATQTMREFIAQARPVFASADLVYFNTVRAFWKDLSSATASTLSMVRVHNVHGDLAPIASFYRPMTRLPALASHLIRKSVIGNEYRDRAEFFETVDYLMLPNEPITEYVQSKGFVADQKIAAPVLPFGYLSEPRQHRSGSTRERVTIAITGQVTKKKKDYGLVRKAIERSLQKMDHPLRLVLLGHASDKQASQVVQSFRGLESPMFELVSYQSHVPAPEFEKQMAEVDFLLAPIHIETRYRQYQEIYGKSKMSGLENDLLQARKPCLVTARYRVPEPMEGVVDYFEATPEGLSEALIDWVNNRRYEALADNFDQLSHYQPEKIAARFYDVVQRLVTSG</sequence>
<name>A0A540VQS6_9GAMM</name>
<proteinExistence type="predicted"/>
<evidence type="ECO:0000313" key="1">
    <source>
        <dbReference type="EMBL" id="TQE99127.1"/>
    </source>
</evidence>
<evidence type="ECO:0000313" key="2">
    <source>
        <dbReference type="Proteomes" id="UP000315400"/>
    </source>
</evidence>
<evidence type="ECO:0008006" key="3">
    <source>
        <dbReference type="Google" id="ProtNLM"/>
    </source>
</evidence>